<dbReference type="EMBL" id="BDJK01000034">
    <property type="protein sequence ID" value="GAV23187.1"/>
    <property type="molecule type" value="Genomic_DNA"/>
</dbReference>
<dbReference type="RefSeq" id="WP_075859632.1">
    <property type="nucleotide sequence ID" value="NZ_BDJK01000034.1"/>
</dbReference>
<evidence type="ECO:0000256" key="1">
    <source>
        <dbReference type="SAM" id="Phobius"/>
    </source>
</evidence>
<evidence type="ECO:0000313" key="2">
    <source>
        <dbReference type="EMBL" id="GAV23187.1"/>
    </source>
</evidence>
<dbReference type="STRING" id="870242.cpu_16970"/>
<name>A0A1L8CWB4_9THEO</name>
<feature type="transmembrane region" description="Helical" evidence="1">
    <location>
        <begin position="7"/>
        <end position="27"/>
    </location>
</feature>
<dbReference type="Proteomes" id="UP000187485">
    <property type="component" value="Unassembled WGS sequence"/>
</dbReference>
<comment type="caution">
    <text evidence="2">The sequence shown here is derived from an EMBL/GenBank/DDBJ whole genome shotgun (WGS) entry which is preliminary data.</text>
</comment>
<dbReference type="SUPFAM" id="SSF54427">
    <property type="entry name" value="NTF2-like"/>
    <property type="match status" value="1"/>
</dbReference>
<organism evidence="2 3">
    <name type="scientific">Carboxydothermus pertinax</name>
    <dbReference type="NCBI Taxonomy" id="870242"/>
    <lineage>
        <taxon>Bacteria</taxon>
        <taxon>Bacillati</taxon>
        <taxon>Bacillota</taxon>
        <taxon>Clostridia</taxon>
        <taxon>Thermoanaerobacterales</taxon>
        <taxon>Thermoanaerobacteraceae</taxon>
        <taxon>Carboxydothermus</taxon>
    </lineage>
</organism>
<keyword evidence="3" id="KW-1185">Reference proteome</keyword>
<keyword evidence="1" id="KW-1133">Transmembrane helix</keyword>
<dbReference type="InterPro" id="IPR032710">
    <property type="entry name" value="NTF2-like_dom_sf"/>
</dbReference>
<protein>
    <submittedName>
        <fullName evidence="2">Uncharacterized protein</fullName>
    </submittedName>
</protein>
<accession>A0A1L8CWB4</accession>
<dbReference type="AlphaFoldDB" id="A0A1L8CWB4"/>
<reference evidence="3" key="1">
    <citation type="submission" date="2016-12" db="EMBL/GenBank/DDBJ databases">
        <title>Draft Genome Sequences od Carboxydothermus pertinax and islandicus, Hydrogenogenic Carboxydotrophic Bacteria.</title>
        <authorList>
            <person name="Fukuyama Y."/>
            <person name="Ohmae K."/>
            <person name="Yoneda Y."/>
            <person name="Yoshida T."/>
            <person name="Sako Y."/>
        </authorList>
    </citation>
    <scope>NUCLEOTIDE SEQUENCE [LARGE SCALE GENOMIC DNA]</scope>
    <source>
        <strain evidence="3">Ug1</strain>
    </source>
</reference>
<keyword evidence="1" id="KW-0812">Transmembrane</keyword>
<evidence type="ECO:0000313" key="3">
    <source>
        <dbReference type="Proteomes" id="UP000187485"/>
    </source>
</evidence>
<sequence length="190" mass="21656">MKLKQKLFLLLINFFVFLIAIVNIGFINKDEAREISQIRNIILGAIESTQSLPQLPEPYNLKSNITVPENIISKHREKIISTLKNYYSDKSPVLKRKTESLILAVESQNNLNDDFRSLGGGVEKIENLNVDFNGNEAVAEADLTVWAKIYENGKIYTPRGKEHYVFTLTKENGIWKIVDEQFNFLPGEGP</sequence>
<dbReference type="OrthoDB" id="1730083at2"/>
<gene>
    <name evidence="2" type="ORF">cpu_16970</name>
</gene>
<keyword evidence="1" id="KW-0472">Membrane</keyword>
<proteinExistence type="predicted"/>